<dbReference type="PANTHER" id="PTHR30250:SF11">
    <property type="entry name" value="O-ANTIGEN TRANSPORTER-RELATED"/>
    <property type="match status" value="1"/>
</dbReference>
<keyword evidence="8" id="KW-1185">Reference proteome</keyword>
<evidence type="ECO:0000256" key="4">
    <source>
        <dbReference type="ARBA" id="ARBA00022989"/>
    </source>
</evidence>
<feature type="transmembrane region" description="Helical" evidence="6">
    <location>
        <begin position="240"/>
        <end position="257"/>
    </location>
</feature>
<evidence type="ECO:0000256" key="1">
    <source>
        <dbReference type="ARBA" id="ARBA00004651"/>
    </source>
</evidence>
<evidence type="ECO:0000256" key="5">
    <source>
        <dbReference type="ARBA" id="ARBA00023136"/>
    </source>
</evidence>
<feature type="transmembrane region" description="Helical" evidence="6">
    <location>
        <begin position="166"/>
        <end position="187"/>
    </location>
</feature>
<dbReference type="InterPro" id="IPR002797">
    <property type="entry name" value="Polysacc_synth"/>
</dbReference>
<keyword evidence="5 6" id="KW-0472">Membrane</keyword>
<evidence type="ECO:0000256" key="2">
    <source>
        <dbReference type="ARBA" id="ARBA00022475"/>
    </source>
</evidence>
<feature type="transmembrane region" description="Helical" evidence="6">
    <location>
        <begin position="372"/>
        <end position="395"/>
    </location>
</feature>
<evidence type="ECO:0000256" key="3">
    <source>
        <dbReference type="ARBA" id="ARBA00022692"/>
    </source>
</evidence>
<feature type="transmembrane region" description="Helical" evidence="6">
    <location>
        <begin position="80"/>
        <end position="99"/>
    </location>
</feature>
<keyword evidence="3 6" id="KW-0812">Transmembrane</keyword>
<feature type="transmembrane region" description="Helical" evidence="6">
    <location>
        <begin position="314"/>
        <end position="334"/>
    </location>
</feature>
<dbReference type="PANTHER" id="PTHR30250">
    <property type="entry name" value="PST FAMILY PREDICTED COLANIC ACID TRANSPORTER"/>
    <property type="match status" value="1"/>
</dbReference>
<name>A0ABN6X3U5_9MICO</name>
<feature type="transmembrane region" description="Helical" evidence="6">
    <location>
        <begin position="213"/>
        <end position="234"/>
    </location>
</feature>
<dbReference type="RefSeq" id="WP_286299196.1">
    <property type="nucleotide sequence ID" value="NZ_AP027728.1"/>
</dbReference>
<dbReference type="EMBL" id="AP027728">
    <property type="protein sequence ID" value="BDZ39222.1"/>
    <property type="molecule type" value="Genomic_DNA"/>
</dbReference>
<feature type="transmembrane region" description="Helical" evidence="6">
    <location>
        <begin position="346"/>
        <end position="366"/>
    </location>
</feature>
<protein>
    <recommendedName>
        <fullName evidence="9">Polysaccharide biosynthesis protein C-terminal domain-containing protein</fullName>
    </recommendedName>
</protein>
<accession>A0ABN6X3U5</accession>
<evidence type="ECO:0008006" key="9">
    <source>
        <dbReference type="Google" id="ProtNLM"/>
    </source>
</evidence>
<evidence type="ECO:0000313" key="7">
    <source>
        <dbReference type="EMBL" id="BDZ39222.1"/>
    </source>
</evidence>
<evidence type="ECO:0000313" key="8">
    <source>
        <dbReference type="Proteomes" id="UP001321543"/>
    </source>
</evidence>
<feature type="transmembrane region" description="Helical" evidence="6">
    <location>
        <begin position="9"/>
        <end position="30"/>
    </location>
</feature>
<dbReference type="Proteomes" id="UP001321543">
    <property type="component" value="Chromosome"/>
</dbReference>
<organism evidence="7 8">
    <name type="scientific">Microbacterium suwonense</name>
    <dbReference type="NCBI Taxonomy" id="683047"/>
    <lineage>
        <taxon>Bacteria</taxon>
        <taxon>Bacillati</taxon>
        <taxon>Actinomycetota</taxon>
        <taxon>Actinomycetes</taxon>
        <taxon>Micrococcales</taxon>
        <taxon>Microbacteriaceae</taxon>
        <taxon>Microbacterium</taxon>
    </lineage>
</organism>
<proteinExistence type="predicted"/>
<gene>
    <name evidence="7" type="ORF">GCM10025863_18360</name>
</gene>
<feature type="transmembrane region" description="Helical" evidence="6">
    <location>
        <begin position="105"/>
        <end position="127"/>
    </location>
</feature>
<evidence type="ECO:0000256" key="6">
    <source>
        <dbReference type="SAM" id="Phobius"/>
    </source>
</evidence>
<feature type="transmembrane region" description="Helical" evidence="6">
    <location>
        <begin position="278"/>
        <end position="302"/>
    </location>
</feature>
<feature type="transmembrane region" description="Helical" evidence="6">
    <location>
        <begin position="139"/>
        <end position="160"/>
    </location>
</feature>
<feature type="transmembrane region" description="Helical" evidence="6">
    <location>
        <begin position="36"/>
        <end position="60"/>
    </location>
</feature>
<keyword evidence="4 6" id="KW-1133">Transmembrane helix</keyword>
<dbReference type="InterPro" id="IPR050833">
    <property type="entry name" value="Poly_Biosynth_Transport"/>
</dbReference>
<keyword evidence="2" id="KW-1003">Cell membrane</keyword>
<comment type="subcellular location">
    <subcellularLocation>
        <location evidence="1">Cell membrane</location>
        <topology evidence="1">Multi-pass membrane protein</topology>
    </subcellularLocation>
</comment>
<sequence length="415" mass="43562">MRREAFGAILWNFFGLFCSLLNGILTARLLSPGDRGVLALAITISSMSYVLSSVGTNAAVRTFQPRAEWASFRTYASVSLRLVGLNCVAVVGALVLFCFSGAIPVGFAVCAVIMLLGIANFASSQLLDVLNAIGKTSRSAAVNTSGHAITAVVLLVAFFLHVDNVAVAIGAYLVGFVGRTTISLLLIRLDRGFHSGALAVDHGRLLLRHGLRFWGMSLGQALAFRLDLLLLGVLVSSHTVGIYAVAVTPAALTQVVSNSLGQVVYREAAVRKLGVRRLALWSLAALGMTALYALVLAIAAPWLMPLVFGAEYEASVPIVRVLLLGELALAPYLVISRGLAGYNYPWWASISGIVGSVAMVGAVFILTPGFGVIGAAFGVSIAYSAMLLVAVSGLLRRGIGRRRSLANGSASTVQL</sequence>
<reference evidence="8" key="1">
    <citation type="journal article" date="2019" name="Int. J. Syst. Evol. Microbiol.">
        <title>The Global Catalogue of Microorganisms (GCM) 10K type strain sequencing project: providing services to taxonomists for standard genome sequencing and annotation.</title>
        <authorList>
            <consortium name="The Broad Institute Genomics Platform"/>
            <consortium name="The Broad Institute Genome Sequencing Center for Infectious Disease"/>
            <person name="Wu L."/>
            <person name="Ma J."/>
        </authorList>
    </citation>
    <scope>NUCLEOTIDE SEQUENCE [LARGE SCALE GENOMIC DNA]</scope>
    <source>
        <strain evidence="8">NBRC 106310</strain>
    </source>
</reference>
<dbReference type="Pfam" id="PF01943">
    <property type="entry name" value="Polysacc_synt"/>
    <property type="match status" value="1"/>
</dbReference>